<keyword evidence="2" id="KW-1003">Cell membrane</keyword>
<evidence type="ECO:0000256" key="3">
    <source>
        <dbReference type="ARBA" id="ARBA00022692"/>
    </source>
</evidence>
<keyword evidence="5 6" id="KW-0472">Membrane</keyword>
<dbReference type="InterPro" id="IPR037185">
    <property type="entry name" value="EmrE-like"/>
</dbReference>
<keyword evidence="4 6" id="KW-1133">Transmembrane helix</keyword>
<dbReference type="EMBL" id="CP019964">
    <property type="protein sequence ID" value="ASI13498.1"/>
    <property type="molecule type" value="Genomic_DNA"/>
</dbReference>
<organism evidence="7 8">
    <name type="scientific">Candidatus Mancarchaeum acidiphilum</name>
    <dbReference type="NCBI Taxonomy" id="1920749"/>
    <lineage>
        <taxon>Archaea</taxon>
        <taxon>Candidatus Micrarchaeota</taxon>
        <taxon>Candidatus Mancarchaeum</taxon>
    </lineage>
</organism>
<comment type="subcellular location">
    <subcellularLocation>
        <location evidence="1">Cell membrane</location>
        <topology evidence="1">Multi-pass membrane protein</topology>
    </subcellularLocation>
</comment>
<protein>
    <submittedName>
        <fullName evidence="7">SMR2 family DMT superfamily transporter</fullName>
    </submittedName>
</protein>
<dbReference type="OrthoDB" id="384841at2157"/>
<evidence type="ECO:0000256" key="1">
    <source>
        <dbReference type="ARBA" id="ARBA00004651"/>
    </source>
</evidence>
<dbReference type="PANTHER" id="PTHR30561">
    <property type="entry name" value="SMR FAMILY PROTON-DEPENDENT DRUG EFFLUX TRANSPORTER SUGE"/>
    <property type="match status" value="1"/>
</dbReference>
<dbReference type="GeneID" id="33313720"/>
<dbReference type="InterPro" id="IPR000390">
    <property type="entry name" value="Small_drug/metabolite_transptr"/>
</dbReference>
<evidence type="ECO:0000313" key="8">
    <source>
        <dbReference type="Proteomes" id="UP000197679"/>
    </source>
</evidence>
<feature type="transmembrane region" description="Helical" evidence="6">
    <location>
        <begin position="40"/>
        <end position="61"/>
    </location>
</feature>
<dbReference type="SUPFAM" id="SSF103481">
    <property type="entry name" value="Multidrug resistance efflux transporter EmrE"/>
    <property type="match status" value="1"/>
</dbReference>
<dbReference type="AlphaFoldDB" id="A0A218NM12"/>
<dbReference type="Gene3D" id="1.10.3730.20">
    <property type="match status" value="1"/>
</dbReference>
<dbReference type="GO" id="GO:0005886">
    <property type="term" value="C:plasma membrane"/>
    <property type="evidence" value="ECO:0007669"/>
    <property type="project" value="UniProtKB-SubCell"/>
</dbReference>
<dbReference type="PANTHER" id="PTHR30561:SF9">
    <property type="entry name" value="4-AMINO-4-DEOXY-L-ARABINOSE-PHOSPHOUNDECAPRENOL FLIPPASE SUBUNIT ARNF-RELATED"/>
    <property type="match status" value="1"/>
</dbReference>
<dbReference type="KEGG" id="marh:Mia14_0161"/>
<sequence>MNKKLLYLLVLSSSALLGSFGQLFFKYSLTLLGTAFDYGSLMMVLGLAAYGLSTVIYFYVLSRVHLSWAYSVSGISYIVAVILSRLVLLENVTYLRWAGVILIFIGVVLVSYT</sequence>
<evidence type="ECO:0000256" key="6">
    <source>
        <dbReference type="SAM" id="Phobius"/>
    </source>
</evidence>
<feature type="transmembrane region" description="Helical" evidence="6">
    <location>
        <begin position="68"/>
        <end position="88"/>
    </location>
</feature>
<name>A0A218NM12_9ARCH</name>
<keyword evidence="8" id="KW-1185">Reference proteome</keyword>
<reference evidence="7 8" key="1">
    <citation type="journal article" date="2017" name="Nat. Commun.">
        <title>'ARMAN' archaea depend on association with euryarchaeal host in culture and in situ.</title>
        <authorList>
            <person name="Golyshina O."/>
            <person name="Toshchakov S."/>
            <person name="Makarova K."/>
            <person name="Gavrilov S."/>
            <person name="Korzhenkov A."/>
            <person name="La Cono V."/>
            <person name="Arcadi E."/>
            <person name="Nechitaylo T."/>
            <person name="Ferrer M."/>
            <person name="Kublanov I."/>
            <person name="Wolf Y."/>
            <person name="Yakimov M."/>
            <person name="Golyshin P."/>
            <person name="Slesarev A."/>
            <person name="Kozyavkin S."/>
        </authorList>
    </citation>
    <scope>NUCLEOTIDE SEQUENCE [LARGE SCALE GENOMIC DNA]</scope>
    <source>
        <strain evidence="7 8">Mia14</strain>
    </source>
</reference>
<keyword evidence="3 6" id="KW-0812">Transmembrane</keyword>
<gene>
    <name evidence="7" type="ORF">Mia14_0161</name>
</gene>
<evidence type="ECO:0000256" key="2">
    <source>
        <dbReference type="ARBA" id="ARBA00022475"/>
    </source>
</evidence>
<evidence type="ECO:0000256" key="4">
    <source>
        <dbReference type="ARBA" id="ARBA00022989"/>
    </source>
</evidence>
<dbReference type="RefSeq" id="WP_088819665.1">
    <property type="nucleotide sequence ID" value="NZ_CP019964.1"/>
</dbReference>
<dbReference type="Proteomes" id="UP000197679">
    <property type="component" value="Chromosome"/>
</dbReference>
<dbReference type="GO" id="GO:0022857">
    <property type="term" value="F:transmembrane transporter activity"/>
    <property type="evidence" value="ECO:0007669"/>
    <property type="project" value="InterPro"/>
</dbReference>
<feature type="transmembrane region" description="Helical" evidence="6">
    <location>
        <begin position="94"/>
        <end position="112"/>
    </location>
</feature>
<evidence type="ECO:0000313" key="7">
    <source>
        <dbReference type="EMBL" id="ASI13498.1"/>
    </source>
</evidence>
<accession>A0A218NM12</accession>
<proteinExistence type="predicted"/>
<evidence type="ECO:0000256" key="5">
    <source>
        <dbReference type="ARBA" id="ARBA00023136"/>
    </source>
</evidence>